<feature type="region of interest" description="Disordered" evidence="1">
    <location>
        <begin position="96"/>
        <end position="161"/>
    </location>
</feature>
<feature type="compositionally biased region" description="Acidic residues" evidence="1">
    <location>
        <begin position="34"/>
        <end position="44"/>
    </location>
</feature>
<sequence>MHAPSAKWPRRLQRACSKSSSRRSRRLAVTASNEVEDLDEEGDDVGVNGDRSDNVVIDGPLQPLAANSQLDVNNQVHTYERGSNCRVRYPCSLAGEESNQNAGEHHTQRDAEERHEGEDADSHGAVVSQRALARNNQRDDHEHDDSRNANPSVGEEKVGNAFHIVGSQHESESRLKINVTMQRTGYHVDKLSQRRAVPQTQQ</sequence>
<name>A0AAV4LVV4_BABCB</name>
<dbReference type="GeneID" id="94195675"/>
<reference evidence="2 3" key="1">
    <citation type="submission" date="2021-06" db="EMBL/GenBank/DDBJ databases">
        <title>Genome sequence of Babesia caballi.</title>
        <authorList>
            <person name="Yamagishi J."/>
            <person name="Kidaka T."/>
            <person name="Ochi A."/>
        </authorList>
    </citation>
    <scope>NUCLEOTIDE SEQUENCE [LARGE SCALE GENOMIC DNA]</scope>
    <source>
        <strain evidence="2">USDA-D6B2</strain>
    </source>
</reference>
<evidence type="ECO:0000256" key="1">
    <source>
        <dbReference type="SAM" id="MobiDB-lite"/>
    </source>
</evidence>
<gene>
    <name evidence="2" type="ORF">BcabD6B2_36290</name>
</gene>
<feature type="region of interest" description="Disordered" evidence="1">
    <location>
        <begin position="1"/>
        <end position="58"/>
    </location>
</feature>
<comment type="caution">
    <text evidence="2">The sequence shown here is derived from an EMBL/GenBank/DDBJ whole genome shotgun (WGS) entry which is preliminary data.</text>
</comment>
<protein>
    <submittedName>
        <fullName evidence="2">Uncharacterized protein</fullName>
    </submittedName>
</protein>
<feature type="compositionally biased region" description="Basic and acidic residues" evidence="1">
    <location>
        <begin position="136"/>
        <end position="147"/>
    </location>
</feature>
<dbReference type="Proteomes" id="UP001497744">
    <property type="component" value="Unassembled WGS sequence"/>
</dbReference>
<dbReference type="EMBL" id="BPLF01000003">
    <property type="protein sequence ID" value="GIX64194.1"/>
    <property type="molecule type" value="Genomic_DNA"/>
</dbReference>
<evidence type="ECO:0000313" key="2">
    <source>
        <dbReference type="EMBL" id="GIX64194.1"/>
    </source>
</evidence>
<organism evidence="2 3">
    <name type="scientific">Babesia caballi</name>
    <dbReference type="NCBI Taxonomy" id="5871"/>
    <lineage>
        <taxon>Eukaryota</taxon>
        <taxon>Sar</taxon>
        <taxon>Alveolata</taxon>
        <taxon>Apicomplexa</taxon>
        <taxon>Aconoidasida</taxon>
        <taxon>Piroplasmida</taxon>
        <taxon>Babesiidae</taxon>
        <taxon>Babesia</taxon>
    </lineage>
</organism>
<dbReference type="RefSeq" id="XP_067716263.1">
    <property type="nucleotide sequence ID" value="XM_067860162.1"/>
</dbReference>
<proteinExistence type="predicted"/>
<evidence type="ECO:0000313" key="3">
    <source>
        <dbReference type="Proteomes" id="UP001497744"/>
    </source>
</evidence>
<keyword evidence="3" id="KW-1185">Reference proteome</keyword>
<feature type="compositionally biased region" description="Basic and acidic residues" evidence="1">
    <location>
        <begin position="103"/>
        <end position="122"/>
    </location>
</feature>
<accession>A0AAV4LVV4</accession>
<dbReference type="AlphaFoldDB" id="A0AAV4LVV4"/>